<dbReference type="PROSITE" id="PS50043">
    <property type="entry name" value="HTH_LUXR_2"/>
    <property type="match status" value="1"/>
</dbReference>
<dbReference type="AlphaFoldDB" id="D7B5C8"/>
<gene>
    <name evidence="5" type="ordered locus">Ndas_1767</name>
</gene>
<dbReference type="PRINTS" id="PR00038">
    <property type="entry name" value="HTHLUXR"/>
</dbReference>
<evidence type="ECO:0000313" key="5">
    <source>
        <dbReference type="EMBL" id="ADH67195.1"/>
    </source>
</evidence>
<dbReference type="KEGG" id="nda:Ndas_1767"/>
<dbReference type="eggNOG" id="COG2197">
    <property type="taxonomic scope" value="Bacteria"/>
</dbReference>
<dbReference type="SMART" id="SM00421">
    <property type="entry name" value="HTH_LUXR"/>
    <property type="match status" value="1"/>
</dbReference>
<dbReference type="PANTHER" id="PTHR44688:SF16">
    <property type="entry name" value="DNA-BINDING TRANSCRIPTIONAL ACTIVATOR DEVR_DOSR"/>
    <property type="match status" value="1"/>
</dbReference>
<keyword evidence="2" id="KW-0238">DNA-binding</keyword>
<evidence type="ECO:0000259" key="4">
    <source>
        <dbReference type="PROSITE" id="PS50043"/>
    </source>
</evidence>
<evidence type="ECO:0000256" key="2">
    <source>
        <dbReference type="ARBA" id="ARBA00023125"/>
    </source>
</evidence>
<dbReference type="STRING" id="446468.Ndas_1767"/>
<feature type="domain" description="HTH luxR-type" evidence="4">
    <location>
        <begin position="172"/>
        <end position="237"/>
    </location>
</feature>
<evidence type="ECO:0000256" key="3">
    <source>
        <dbReference type="ARBA" id="ARBA00023163"/>
    </source>
</evidence>
<dbReference type="EMBL" id="CP002040">
    <property type="protein sequence ID" value="ADH67195.1"/>
    <property type="molecule type" value="Genomic_DNA"/>
</dbReference>
<evidence type="ECO:0000256" key="1">
    <source>
        <dbReference type="ARBA" id="ARBA00023015"/>
    </source>
</evidence>
<dbReference type="OrthoDB" id="9802066at2"/>
<dbReference type="Pfam" id="PF00196">
    <property type="entry name" value="GerE"/>
    <property type="match status" value="1"/>
</dbReference>
<dbReference type="InterPro" id="IPR000792">
    <property type="entry name" value="Tscrpt_reg_LuxR_C"/>
</dbReference>
<reference evidence="5 6" key="1">
    <citation type="journal article" date="2010" name="Stand. Genomic Sci.">
        <title>Complete genome sequence of Nocardiopsis dassonvillei type strain (IMRU 509).</title>
        <authorList>
            <person name="Sun H."/>
            <person name="Lapidus A."/>
            <person name="Nolan M."/>
            <person name="Lucas S."/>
            <person name="Del Rio T.G."/>
            <person name="Tice H."/>
            <person name="Cheng J.F."/>
            <person name="Tapia R."/>
            <person name="Han C."/>
            <person name="Goodwin L."/>
            <person name="Pitluck S."/>
            <person name="Pagani I."/>
            <person name="Ivanova N."/>
            <person name="Mavromatis K."/>
            <person name="Mikhailova N."/>
            <person name="Pati A."/>
            <person name="Chen A."/>
            <person name="Palaniappan K."/>
            <person name="Land M."/>
            <person name="Hauser L."/>
            <person name="Chang Y.J."/>
            <person name="Jeffries C.D."/>
            <person name="Djao O.D."/>
            <person name="Rohde M."/>
            <person name="Sikorski J."/>
            <person name="Goker M."/>
            <person name="Woyke T."/>
            <person name="Bristow J."/>
            <person name="Eisen J.A."/>
            <person name="Markowitz V."/>
            <person name="Hugenholtz P."/>
            <person name="Kyrpides N.C."/>
            <person name="Klenk H.P."/>
        </authorList>
    </citation>
    <scope>NUCLEOTIDE SEQUENCE [LARGE SCALE GENOMIC DNA]</scope>
    <source>
        <strain evidence="6">ATCC 23218 / DSM 43111 / CIP 107115 / JCM 7437 / KCTC 9190 / NBRC 14626 / NCTC 10488 / NRRL B-5397 / IMRU 509</strain>
    </source>
</reference>
<proteinExistence type="predicted"/>
<accession>D7B5C8</accession>
<protein>
    <submittedName>
        <fullName evidence="5">Transcriptional regulator, LuxR family</fullName>
    </submittedName>
</protein>
<dbReference type="InterPro" id="IPR036388">
    <property type="entry name" value="WH-like_DNA-bd_sf"/>
</dbReference>
<dbReference type="PANTHER" id="PTHR44688">
    <property type="entry name" value="DNA-BINDING TRANSCRIPTIONAL ACTIVATOR DEVR_DOSR"/>
    <property type="match status" value="1"/>
</dbReference>
<dbReference type="Proteomes" id="UP000002219">
    <property type="component" value="Chromosome 1"/>
</dbReference>
<dbReference type="SUPFAM" id="SSF46894">
    <property type="entry name" value="C-terminal effector domain of the bipartite response regulators"/>
    <property type="match status" value="1"/>
</dbReference>
<keyword evidence="6" id="KW-1185">Reference proteome</keyword>
<keyword evidence="1" id="KW-0805">Transcription regulation</keyword>
<dbReference type="RefSeq" id="WP_013152802.1">
    <property type="nucleotide sequence ID" value="NC_014210.1"/>
</dbReference>
<keyword evidence="3" id="KW-0804">Transcription</keyword>
<dbReference type="GeneID" id="91484367"/>
<name>D7B5C8_NOCDD</name>
<dbReference type="Gene3D" id="1.10.10.10">
    <property type="entry name" value="Winged helix-like DNA-binding domain superfamily/Winged helix DNA-binding domain"/>
    <property type="match status" value="1"/>
</dbReference>
<sequence length="248" mass="26722">MTSTHEHVDQLPVPCAPENGPPLIPLCDREHETMVVGPDSPSTEATLRALRSMDCTAGVLAHFDCPAEAIAHLGRRGWDFVFHVRRSGAEDTAALREAARGARGKHLSVLSASDRSPGCPLNETGTDALVSVDELSPADLHFAFWQLERGRVYLSPGLVDRAAAHGRRLHGVPGPATRLTERERQTLALMARGLENKEIAAQLRISLHGAKRNVAQVLTKLDCTNRTMAVVKAMSGTACGLDHLARGN</sequence>
<dbReference type="GO" id="GO:0003677">
    <property type="term" value="F:DNA binding"/>
    <property type="evidence" value="ECO:0007669"/>
    <property type="project" value="UniProtKB-KW"/>
</dbReference>
<dbReference type="InterPro" id="IPR016032">
    <property type="entry name" value="Sig_transdc_resp-reg_C-effctor"/>
</dbReference>
<dbReference type="CDD" id="cd06170">
    <property type="entry name" value="LuxR_C_like"/>
    <property type="match status" value="1"/>
</dbReference>
<dbReference type="GO" id="GO:0006355">
    <property type="term" value="P:regulation of DNA-templated transcription"/>
    <property type="evidence" value="ECO:0007669"/>
    <property type="project" value="InterPro"/>
</dbReference>
<evidence type="ECO:0000313" key="6">
    <source>
        <dbReference type="Proteomes" id="UP000002219"/>
    </source>
</evidence>
<dbReference type="HOGENOM" id="CLU_1119263_0_0_11"/>
<organism evidence="5 6">
    <name type="scientific">Nocardiopsis dassonvillei (strain ATCC 23218 / DSM 43111 / CIP 107115 / JCM 7437 / KCTC 9190 / NBRC 14626 / NCTC 10488 / NRRL B-5397 / IMRU 509)</name>
    <name type="common">Actinomadura dassonvillei</name>
    <dbReference type="NCBI Taxonomy" id="446468"/>
    <lineage>
        <taxon>Bacteria</taxon>
        <taxon>Bacillati</taxon>
        <taxon>Actinomycetota</taxon>
        <taxon>Actinomycetes</taxon>
        <taxon>Streptosporangiales</taxon>
        <taxon>Nocardiopsidaceae</taxon>
        <taxon>Nocardiopsis</taxon>
    </lineage>
</organism>